<evidence type="ECO:0000256" key="6">
    <source>
        <dbReference type="ARBA" id="ARBA00047473"/>
    </source>
</evidence>
<evidence type="ECO:0000256" key="5">
    <source>
        <dbReference type="ARBA" id="ARBA00023027"/>
    </source>
</evidence>
<dbReference type="InterPro" id="IPR036220">
    <property type="entry name" value="UDP-Glc/GDP-Man_DH_C_sf"/>
</dbReference>
<dbReference type="GO" id="GO:0006065">
    <property type="term" value="P:UDP-glucuronate biosynthetic process"/>
    <property type="evidence" value="ECO:0007669"/>
    <property type="project" value="UniProtKB-UniPathway"/>
</dbReference>
<dbReference type="InterPro" id="IPR014026">
    <property type="entry name" value="UDP-Glc/GDP-Man_DH_dimer"/>
</dbReference>
<dbReference type="GO" id="GO:0003979">
    <property type="term" value="F:UDP-glucose 6-dehydrogenase activity"/>
    <property type="evidence" value="ECO:0007669"/>
    <property type="project" value="UniProtKB-EC"/>
</dbReference>
<dbReference type="AlphaFoldDB" id="A0A0E4BKC8"/>
<evidence type="ECO:0000259" key="11">
    <source>
        <dbReference type="SMART" id="SM00984"/>
    </source>
</evidence>
<evidence type="ECO:0000313" key="13">
    <source>
        <dbReference type="Proteomes" id="UP000063308"/>
    </source>
</evidence>
<dbReference type="EC" id="1.1.1.22" evidence="3 7"/>
<dbReference type="SUPFAM" id="SSF51735">
    <property type="entry name" value="NAD(P)-binding Rossmann-fold domains"/>
    <property type="match status" value="1"/>
</dbReference>
<dbReference type="InterPro" id="IPR001732">
    <property type="entry name" value="UDP-Glc/GDP-Man_DH_N"/>
</dbReference>
<dbReference type="GO" id="GO:0051287">
    <property type="term" value="F:NAD binding"/>
    <property type="evidence" value="ECO:0007669"/>
    <property type="project" value="InterPro"/>
</dbReference>
<comment type="similarity">
    <text evidence="2 7">Belongs to the UDP-glucose/GDP-mannose dehydrogenase family.</text>
</comment>
<feature type="binding site" evidence="9">
    <location>
        <position position="210"/>
    </location>
    <ligand>
        <name>substrate</name>
    </ligand>
</feature>
<dbReference type="EMBL" id="AP014685">
    <property type="protein sequence ID" value="BAR54389.1"/>
    <property type="molecule type" value="Genomic_DNA"/>
</dbReference>
<feature type="binding site" evidence="9">
    <location>
        <begin position="257"/>
        <end position="261"/>
    </location>
    <ligand>
        <name>substrate</name>
    </ligand>
</feature>
<dbReference type="PIRSF" id="PIRSF500134">
    <property type="entry name" value="UDPglc_DH_bac"/>
    <property type="match status" value="1"/>
</dbReference>
<feature type="binding site" evidence="9">
    <location>
        <position position="326"/>
    </location>
    <ligand>
        <name>substrate</name>
    </ligand>
</feature>
<evidence type="ECO:0000256" key="1">
    <source>
        <dbReference type="ARBA" id="ARBA00004701"/>
    </source>
</evidence>
<dbReference type="UniPathway" id="UPA00038">
    <property type="reaction ID" value="UER00491"/>
</dbReference>
<dbReference type="InterPro" id="IPR014027">
    <property type="entry name" value="UDP-Glc/GDP-Man_DH_C"/>
</dbReference>
<keyword evidence="5 7" id="KW-0520">NAD</keyword>
<keyword evidence="4 7" id="KW-0560">Oxidoreductase</keyword>
<dbReference type="Gene3D" id="1.20.5.170">
    <property type="match status" value="1"/>
</dbReference>
<dbReference type="Pfam" id="PF03721">
    <property type="entry name" value="UDPG_MGDP_dh_N"/>
    <property type="match status" value="1"/>
</dbReference>
<feature type="binding site" evidence="10">
    <location>
        <position position="125"/>
    </location>
    <ligand>
        <name>NAD(+)</name>
        <dbReference type="ChEBI" id="CHEBI:57540"/>
    </ligand>
</feature>
<feature type="binding site" evidence="10">
    <location>
        <position position="30"/>
    </location>
    <ligand>
        <name>NAD(+)</name>
        <dbReference type="ChEBI" id="CHEBI:57540"/>
    </ligand>
</feature>
<comment type="pathway">
    <text evidence="1">Nucleotide-sugar biosynthesis; UDP-alpha-D-glucuronate biosynthesis; UDP-alpha-D-glucuronate from UDP-alpha-D-glucose: step 1/1.</text>
</comment>
<evidence type="ECO:0000256" key="10">
    <source>
        <dbReference type="PIRSR" id="PIRSR500134-3"/>
    </source>
</evidence>
<dbReference type="NCBIfam" id="TIGR03026">
    <property type="entry name" value="NDP-sugDHase"/>
    <property type="match status" value="1"/>
</dbReference>
<dbReference type="InterPro" id="IPR036291">
    <property type="entry name" value="NAD(P)-bd_dom_sf"/>
</dbReference>
<feature type="binding site" evidence="10">
    <location>
        <position position="161"/>
    </location>
    <ligand>
        <name>NAD(+)</name>
        <dbReference type="ChEBI" id="CHEBI:57540"/>
    </ligand>
</feature>
<dbReference type="PANTHER" id="PTHR43750:SF1">
    <property type="entry name" value="GDP-MANNOSE 6-DEHYDROGENASE"/>
    <property type="match status" value="1"/>
</dbReference>
<evidence type="ECO:0000256" key="3">
    <source>
        <dbReference type="ARBA" id="ARBA00012954"/>
    </source>
</evidence>
<dbReference type="InterPro" id="IPR017476">
    <property type="entry name" value="UDP-Glc/GDP-Man"/>
</dbReference>
<feature type="binding site" evidence="10">
    <location>
        <position position="35"/>
    </location>
    <ligand>
        <name>NAD(+)</name>
        <dbReference type="ChEBI" id="CHEBI:57540"/>
    </ligand>
</feature>
<dbReference type="PROSITE" id="PS51257">
    <property type="entry name" value="PROKAR_LIPOPROTEIN"/>
    <property type="match status" value="1"/>
</dbReference>
<name>A0A0E4BKC8_9BRAD</name>
<dbReference type="Pfam" id="PF03720">
    <property type="entry name" value="UDPG_MGDP_dh_C"/>
    <property type="match status" value="1"/>
</dbReference>
<proteinExistence type="inferred from homology"/>
<dbReference type="InterPro" id="IPR028357">
    <property type="entry name" value="UDPglc_DH_bac"/>
</dbReference>
<dbReference type="SMART" id="SM00984">
    <property type="entry name" value="UDPG_MGDP_dh_C"/>
    <property type="match status" value="1"/>
</dbReference>
<dbReference type="GO" id="GO:0000271">
    <property type="term" value="P:polysaccharide biosynthetic process"/>
    <property type="evidence" value="ECO:0007669"/>
    <property type="project" value="InterPro"/>
</dbReference>
<dbReference type="Pfam" id="PF00984">
    <property type="entry name" value="UDPG_MGDP_dh"/>
    <property type="match status" value="1"/>
</dbReference>
<dbReference type="SUPFAM" id="SSF52413">
    <property type="entry name" value="UDP-glucose/GDP-mannose dehydrogenase C-terminal domain"/>
    <property type="match status" value="1"/>
</dbReference>
<accession>A0A0E4BKC8</accession>
<dbReference type="SUPFAM" id="SSF48179">
    <property type="entry name" value="6-phosphogluconate dehydrogenase C-terminal domain-like"/>
    <property type="match status" value="1"/>
</dbReference>
<evidence type="ECO:0000256" key="7">
    <source>
        <dbReference type="PIRNR" id="PIRNR000124"/>
    </source>
</evidence>
<feature type="binding site" evidence="9">
    <location>
        <begin position="158"/>
        <end position="161"/>
    </location>
    <ligand>
        <name>substrate</name>
    </ligand>
</feature>
<dbReference type="PANTHER" id="PTHR43750">
    <property type="entry name" value="UDP-GLUCOSE 6-DEHYDROGENASE TUAD"/>
    <property type="match status" value="1"/>
</dbReference>
<dbReference type="PIRSF" id="PIRSF000124">
    <property type="entry name" value="UDPglc_GDPman_dh"/>
    <property type="match status" value="1"/>
</dbReference>
<dbReference type="Proteomes" id="UP000063308">
    <property type="component" value="Chromosome"/>
</dbReference>
<sequence>MKIAVFGLGYVGMTAAACLSKLGHEVIGVDVSDEKVSMVNAGKSPITEPGLDELIARAARKGLLSATKDPGQHLDDCAIAIVCVGTPSAPDGSHNMSFVIEVSHHIAELVGPNRATPLTVVFRSTMRPGTIEELVLPIFEDALRDRIGLVELVYNPEFLRESVAIQDFFNPPKIVIGTKDGQRCAALDQLNGRIDAPVFYTTYRAAEMTKFVDNTFHAMKIAFANEVGRVCDRLGISAATVHKIFTSDTKLNISTYYLRPGGAFGGSCLPKDVRALQYIASDVGAHTHLVDSLLRSNDAHKNFLFENCLKAVPAGGQVLMLGLAFKENSDDLRESPNIDLARKFLQSSIHLSIYDPHVEPSKLLGQNLGYAFSNLPALRKLLIAKSVAESELFDLVVDTRGWAKNMALRTKWIIDVNTLS</sequence>
<feature type="binding site" evidence="10">
    <location>
        <position position="86"/>
    </location>
    <ligand>
        <name>NAD(+)</name>
        <dbReference type="ChEBI" id="CHEBI:57540"/>
    </ligand>
</feature>
<evidence type="ECO:0000256" key="9">
    <source>
        <dbReference type="PIRSR" id="PIRSR500134-2"/>
    </source>
</evidence>
<feature type="binding site" evidence="10">
    <location>
        <position position="271"/>
    </location>
    <ligand>
        <name>NAD(+)</name>
        <dbReference type="ChEBI" id="CHEBI:57540"/>
    </ligand>
</feature>
<feature type="active site" description="Nucleophile" evidence="8">
    <location>
        <position position="268"/>
    </location>
</feature>
<dbReference type="InterPro" id="IPR008927">
    <property type="entry name" value="6-PGluconate_DH-like_C_sf"/>
</dbReference>
<feature type="domain" description="UDP-glucose/GDP-mannose dehydrogenase C-terminal" evidence="11">
    <location>
        <begin position="319"/>
        <end position="405"/>
    </location>
</feature>
<gene>
    <name evidence="12" type="ORF">NK6_1204</name>
</gene>
<evidence type="ECO:0000256" key="4">
    <source>
        <dbReference type="ARBA" id="ARBA00023002"/>
    </source>
</evidence>
<protein>
    <recommendedName>
        <fullName evidence="3 7">UDP-glucose 6-dehydrogenase</fullName>
        <ecNumber evidence="3 7">1.1.1.22</ecNumber>
    </recommendedName>
</protein>
<comment type="catalytic activity">
    <reaction evidence="6 7">
        <text>UDP-alpha-D-glucose + 2 NAD(+) + H2O = UDP-alpha-D-glucuronate + 2 NADH + 3 H(+)</text>
        <dbReference type="Rhea" id="RHEA:23596"/>
        <dbReference type="ChEBI" id="CHEBI:15377"/>
        <dbReference type="ChEBI" id="CHEBI:15378"/>
        <dbReference type="ChEBI" id="CHEBI:57540"/>
        <dbReference type="ChEBI" id="CHEBI:57945"/>
        <dbReference type="ChEBI" id="CHEBI:58052"/>
        <dbReference type="ChEBI" id="CHEBI:58885"/>
        <dbReference type="EC" id="1.1.1.22"/>
    </reaction>
</comment>
<dbReference type="Gene3D" id="3.40.50.720">
    <property type="entry name" value="NAD(P)-binding Rossmann-like Domain"/>
    <property type="match status" value="2"/>
</dbReference>
<evidence type="ECO:0000313" key="12">
    <source>
        <dbReference type="EMBL" id="BAR54389.1"/>
    </source>
</evidence>
<feature type="binding site" evidence="9">
    <location>
        <position position="265"/>
    </location>
    <ligand>
        <name>substrate</name>
    </ligand>
</feature>
<evidence type="ECO:0000256" key="2">
    <source>
        <dbReference type="ARBA" id="ARBA00006601"/>
    </source>
</evidence>
<evidence type="ECO:0000256" key="8">
    <source>
        <dbReference type="PIRSR" id="PIRSR500134-1"/>
    </source>
</evidence>
<organism evidence="12 13">
    <name type="scientific">Bradyrhizobium diazoefficiens</name>
    <dbReference type="NCBI Taxonomy" id="1355477"/>
    <lineage>
        <taxon>Bacteria</taxon>
        <taxon>Pseudomonadati</taxon>
        <taxon>Pseudomonadota</taxon>
        <taxon>Alphaproteobacteria</taxon>
        <taxon>Hyphomicrobiales</taxon>
        <taxon>Nitrobacteraceae</taxon>
        <taxon>Bradyrhizobium</taxon>
    </lineage>
</organism>
<feature type="binding site" evidence="10">
    <location>
        <position position="333"/>
    </location>
    <ligand>
        <name>NAD(+)</name>
        <dbReference type="ChEBI" id="CHEBI:57540"/>
    </ligand>
</feature>
<reference evidence="12 13" key="1">
    <citation type="submission" date="2014-11" db="EMBL/GenBank/DDBJ databases">
        <title>Symbiosis island explosion on the genome of extra-slow-growing strains of soybean bradyrhizobia with massive insertion sequences.</title>
        <authorList>
            <person name="Iida T."/>
            <person name="Minamisawa K."/>
        </authorList>
    </citation>
    <scope>NUCLEOTIDE SEQUENCE [LARGE SCALE GENOMIC DNA]</scope>
    <source>
        <strain evidence="12 13">NK6</strain>
    </source>
</reference>